<dbReference type="OrthoDB" id="6624675at2759"/>
<feature type="domain" description="CCHC-type" evidence="3">
    <location>
        <begin position="352"/>
        <end position="367"/>
    </location>
</feature>
<dbReference type="Proteomes" id="UP000478052">
    <property type="component" value="Unassembled WGS sequence"/>
</dbReference>
<dbReference type="GO" id="GO:0003676">
    <property type="term" value="F:nucleic acid binding"/>
    <property type="evidence" value="ECO:0007669"/>
    <property type="project" value="InterPro"/>
</dbReference>
<feature type="compositionally biased region" description="Polar residues" evidence="2">
    <location>
        <begin position="314"/>
        <end position="323"/>
    </location>
</feature>
<feature type="compositionally biased region" description="Basic and acidic residues" evidence="2">
    <location>
        <begin position="232"/>
        <end position="251"/>
    </location>
</feature>
<evidence type="ECO:0000256" key="1">
    <source>
        <dbReference type="PROSITE-ProRule" id="PRU00047"/>
    </source>
</evidence>
<sequence length="641" mass="75916">MKQVKQQYSMTIYSTIIITNKQTNDNLNSDIHSILLKKPTQKMNDKILMIRPDPFSGNEDVRKYFKQYEKAADVIGWKDKDKERFLSAFVKGTESTFLENLEEKHNNWTWNNLKQEFLDEFQPIGYNTILKSRLENRRQEDTESIMSFVTEIENICRQLNNMNEDEICTYILKGIRETVLHAISLHDNSNLKALKKNLKKIELMQFRINNREPELSDYTKILNEHVSQLNQKTREKGKEIDELKRQSLSRERHYHNKIQNETHKNQDYDRKPNYKYVSKNYEHKDNSRDRESNINTNNGRGYRNRSHSRDQHNNGEYNYSNRHQYSREHSREKTPERYRGNHYSKEAERVTCYRCNVKGHYADKCTNTKTKNYRVKKKFGLSNSGINKKDNAKCNSLLENKQANFSNIAEHIKEVEHEGIDKHAIIDTGSNISCIDILLIKNIKYIKKEKQVTITSANNTKLEQLSKIDLMIKIKKNNKILLIQNIKINNEVIPMNEVWYNYHKGDNNSSYREIKYNIASINYETRMKKHWKNHIKRDKDYVIELKECLSKNKYLKLESTSFNTDDGITIYNFSKLYSNIPKGMPIANLINTKPSKLQDDTVEVMDKQGNVIKISNELNTEQKKKALKLKKSINIYLHQIL</sequence>
<evidence type="ECO:0000259" key="3">
    <source>
        <dbReference type="PROSITE" id="PS50158"/>
    </source>
</evidence>
<evidence type="ECO:0000313" key="5">
    <source>
        <dbReference type="Proteomes" id="UP000478052"/>
    </source>
</evidence>
<feature type="compositionally biased region" description="Basic and acidic residues" evidence="2">
    <location>
        <begin position="258"/>
        <end position="272"/>
    </location>
</feature>
<dbReference type="PANTHER" id="PTHR33223">
    <property type="entry name" value="CCHC-TYPE DOMAIN-CONTAINING PROTEIN"/>
    <property type="match status" value="1"/>
</dbReference>
<gene>
    <name evidence="4" type="ORF">FWK35_00012384</name>
</gene>
<keyword evidence="1" id="KW-0862">Zinc</keyword>
<name>A0A6G0YJ28_APHCR</name>
<evidence type="ECO:0000256" key="2">
    <source>
        <dbReference type="SAM" id="MobiDB-lite"/>
    </source>
</evidence>
<dbReference type="InterPro" id="IPR036875">
    <property type="entry name" value="Znf_CCHC_sf"/>
</dbReference>
<keyword evidence="1" id="KW-0863">Zinc-finger</keyword>
<dbReference type="InterPro" id="IPR001878">
    <property type="entry name" value="Znf_CCHC"/>
</dbReference>
<dbReference type="Pfam" id="PF03732">
    <property type="entry name" value="Retrotrans_gag"/>
    <property type="match status" value="1"/>
</dbReference>
<dbReference type="SMART" id="SM00343">
    <property type="entry name" value="ZnF_C2HC"/>
    <property type="match status" value="1"/>
</dbReference>
<dbReference type="PANTHER" id="PTHR33223:SF6">
    <property type="entry name" value="CCHC-TYPE DOMAIN-CONTAINING PROTEIN"/>
    <property type="match status" value="1"/>
</dbReference>
<dbReference type="InterPro" id="IPR005162">
    <property type="entry name" value="Retrotrans_gag_dom"/>
</dbReference>
<keyword evidence="5" id="KW-1185">Reference proteome</keyword>
<evidence type="ECO:0000313" key="4">
    <source>
        <dbReference type="EMBL" id="KAF0756898.1"/>
    </source>
</evidence>
<feature type="compositionally biased region" description="Basic and acidic residues" evidence="2">
    <location>
        <begin position="280"/>
        <end position="292"/>
    </location>
</feature>
<reference evidence="4 5" key="1">
    <citation type="submission" date="2019-08" db="EMBL/GenBank/DDBJ databases">
        <title>Whole genome of Aphis craccivora.</title>
        <authorList>
            <person name="Voronova N.V."/>
            <person name="Shulinski R.S."/>
            <person name="Bandarenka Y.V."/>
            <person name="Zhorov D.G."/>
            <person name="Warner D."/>
        </authorList>
    </citation>
    <scope>NUCLEOTIDE SEQUENCE [LARGE SCALE GENOMIC DNA]</scope>
    <source>
        <strain evidence="4">180601</strain>
        <tissue evidence="4">Whole Body</tissue>
    </source>
</reference>
<dbReference type="AlphaFoldDB" id="A0A6G0YJ28"/>
<dbReference type="EMBL" id="VUJU01003731">
    <property type="protein sequence ID" value="KAF0756898.1"/>
    <property type="molecule type" value="Genomic_DNA"/>
</dbReference>
<protein>
    <submittedName>
        <fullName evidence="4">GATA zinc finger domain-containing protein 14-like</fullName>
    </submittedName>
</protein>
<feature type="compositionally biased region" description="Basic and acidic residues" evidence="2">
    <location>
        <begin position="325"/>
        <end position="337"/>
    </location>
</feature>
<feature type="region of interest" description="Disordered" evidence="2">
    <location>
        <begin position="232"/>
        <end position="337"/>
    </location>
</feature>
<organism evidence="4 5">
    <name type="scientific">Aphis craccivora</name>
    <name type="common">Cowpea aphid</name>
    <dbReference type="NCBI Taxonomy" id="307492"/>
    <lineage>
        <taxon>Eukaryota</taxon>
        <taxon>Metazoa</taxon>
        <taxon>Ecdysozoa</taxon>
        <taxon>Arthropoda</taxon>
        <taxon>Hexapoda</taxon>
        <taxon>Insecta</taxon>
        <taxon>Pterygota</taxon>
        <taxon>Neoptera</taxon>
        <taxon>Paraneoptera</taxon>
        <taxon>Hemiptera</taxon>
        <taxon>Sternorrhyncha</taxon>
        <taxon>Aphidomorpha</taxon>
        <taxon>Aphidoidea</taxon>
        <taxon>Aphididae</taxon>
        <taxon>Aphidini</taxon>
        <taxon>Aphis</taxon>
        <taxon>Aphis</taxon>
    </lineage>
</organism>
<proteinExistence type="predicted"/>
<dbReference type="SUPFAM" id="SSF57756">
    <property type="entry name" value="Retrovirus zinc finger-like domains"/>
    <property type="match status" value="1"/>
</dbReference>
<keyword evidence="1" id="KW-0479">Metal-binding</keyword>
<comment type="caution">
    <text evidence="4">The sequence shown here is derived from an EMBL/GenBank/DDBJ whole genome shotgun (WGS) entry which is preliminary data.</text>
</comment>
<dbReference type="Gene3D" id="4.10.60.10">
    <property type="entry name" value="Zinc finger, CCHC-type"/>
    <property type="match status" value="1"/>
</dbReference>
<dbReference type="GO" id="GO:0008270">
    <property type="term" value="F:zinc ion binding"/>
    <property type="evidence" value="ECO:0007669"/>
    <property type="project" value="UniProtKB-KW"/>
</dbReference>
<dbReference type="PROSITE" id="PS50158">
    <property type="entry name" value="ZF_CCHC"/>
    <property type="match status" value="1"/>
</dbReference>
<accession>A0A6G0YJ28</accession>